<evidence type="ECO:0000313" key="2">
    <source>
        <dbReference type="WBParaSite" id="PS1159_v2.g11648.t1"/>
    </source>
</evidence>
<organism evidence="1 2">
    <name type="scientific">Panagrolaimus sp. PS1159</name>
    <dbReference type="NCBI Taxonomy" id="55785"/>
    <lineage>
        <taxon>Eukaryota</taxon>
        <taxon>Metazoa</taxon>
        <taxon>Ecdysozoa</taxon>
        <taxon>Nematoda</taxon>
        <taxon>Chromadorea</taxon>
        <taxon>Rhabditida</taxon>
        <taxon>Tylenchina</taxon>
        <taxon>Panagrolaimomorpha</taxon>
        <taxon>Panagrolaimoidea</taxon>
        <taxon>Panagrolaimidae</taxon>
        <taxon>Panagrolaimus</taxon>
    </lineage>
</organism>
<dbReference type="Proteomes" id="UP000887580">
    <property type="component" value="Unplaced"/>
</dbReference>
<protein>
    <submittedName>
        <fullName evidence="2">MAGE domain-containing protein</fullName>
    </submittedName>
</protein>
<dbReference type="WBParaSite" id="PS1159_v2.g11648.t1">
    <property type="protein sequence ID" value="PS1159_v2.g11648.t1"/>
    <property type="gene ID" value="PS1159_v2.g11648"/>
</dbReference>
<evidence type="ECO:0000313" key="1">
    <source>
        <dbReference type="Proteomes" id="UP000887580"/>
    </source>
</evidence>
<proteinExistence type="predicted"/>
<sequence length="420" mass="48527">MRIIDPDESEEEVEVRRSRGRPNASLQSRTQRIVDPDESEEEVQPRPRPRGRPSRTSESTRSTAARHRRTTNESVEEEAEARRPRGRPSRTSTPIEVIEEEEPVARQRPRSRPVQTFSQSAQAAAPTRQRHRRRIETIEEEDDEANETTIRPSRRHHGRNRGNDDEEEIEEQPTQSNKSDSLSDAVLAVFALSSKGPIKEADLKPLLGRFRYKDWEDGLHELNKSLSKAFGFTLVYDGPAHSFFLRNDLFEIKSELSEMFEHGTLKKARIDDGTISKRSKPFTQDEFNDDDKKGLLFTILSSIMMSNNVEMGHKHWGVEEEVLKHMCEIMGISDTLFEKLLSGKTAEFIKEGWLRKKEELIGDNNYLYHYSWGPRAVGTISTLKVFEKFCMINQTPELEWGNYGAILKKLDEKNDLYNPR</sequence>
<name>A0AC35EX61_9BILA</name>
<accession>A0AC35EX61</accession>
<reference evidence="2" key="1">
    <citation type="submission" date="2022-11" db="UniProtKB">
        <authorList>
            <consortium name="WormBaseParasite"/>
        </authorList>
    </citation>
    <scope>IDENTIFICATION</scope>
</reference>